<keyword evidence="5" id="KW-1185">Reference proteome</keyword>
<evidence type="ECO:0000313" key="5">
    <source>
        <dbReference type="Proteomes" id="UP001597273"/>
    </source>
</evidence>
<dbReference type="PANTHER" id="PTHR30576:SF0">
    <property type="entry name" value="UNDECAPRENYL-PHOSPHATE N-ACETYLGALACTOSAMINYL 1-PHOSPHATE TRANSFERASE-RELATED"/>
    <property type="match status" value="1"/>
</dbReference>
<dbReference type="InterPro" id="IPR003362">
    <property type="entry name" value="Bact_transf"/>
</dbReference>
<feature type="domain" description="Bacterial sugar transferase" evidence="3">
    <location>
        <begin position="20"/>
        <end position="198"/>
    </location>
</feature>
<sequence length="206" mass="23535">MTIRTTEAVKRKTKWEQIPKRIFEFTAASVMLAALLPVFAVIAGCIKMESKGPVFFTQVRGGKDNVHFTIFKFRTMTDDPALRNDEIEVLATDARITKVGHVLRKYSLDELPQLINIIKGDMSFVGPRPTLTSQTDRYDAHQMQRLLVKPGVTGWAQVSGRNSLSWREKIELDIEYIQRQSARFDFYILMLTVLKVFKSEGVYGDS</sequence>
<protein>
    <submittedName>
        <fullName evidence="4">Sugar transferase</fullName>
    </submittedName>
</protein>
<evidence type="ECO:0000256" key="1">
    <source>
        <dbReference type="ARBA" id="ARBA00006464"/>
    </source>
</evidence>
<accession>A0ABW4QEZ3</accession>
<feature type="transmembrane region" description="Helical" evidence="2">
    <location>
        <begin position="21"/>
        <end position="43"/>
    </location>
</feature>
<dbReference type="EMBL" id="JBHUFW010000004">
    <property type="protein sequence ID" value="MFD1862117.1"/>
    <property type="molecule type" value="Genomic_DNA"/>
</dbReference>
<keyword evidence="2" id="KW-0812">Transmembrane</keyword>
<name>A0ABW4QEZ3_9BACL</name>
<evidence type="ECO:0000259" key="3">
    <source>
        <dbReference type="Pfam" id="PF02397"/>
    </source>
</evidence>
<comment type="similarity">
    <text evidence="1">Belongs to the bacterial sugar transferase family.</text>
</comment>
<reference evidence="5" key="1">
    <citation type="journal article" date="2019" name="Int. J. Syst. Evol. Microbiol.">
        <title>The Global Catalogue of Microorganisms (GCM) 10K type strain sequencing project: providing services to taxonomists for standard genome sequencing and annotation.</title>
        <authorList>
            <consortium name="The Broad Institute Genomics Platform"/>
            <consortium name="The Broad Institute Genome Sequencing Center for Infectious Disease"/>
            <person name="Wu L."/>
            <person name="Ma J."/>
        </authorList>
    </citation>
    <scope>NUCLEOTIDE SEQUENCE [LARGE SCALE GENOMIC DNA]</scope>
    <source>
        <strain evidence="5">CGMCC 1.15475</strain>
    </source>
</reference>
<dbReference type="Pfam" id="PF02397">
    <property type="entry name" value="Bac_transf"/>
    <property type="match status" value="1"/>
</dbReference>
<gene>
    <name evidence="4" type="ORF">ACFSDB_04205</name>
</gene>
<keyword evidence="4" id="KW-0808">Transferase</keyword>
<organism evidence="4 5">
    <name type="scientific">Planococcus chinensis</name>
    <dbReference type="NCBI Taxonomy" id="272917"/>
    <lineage>
        <taxon>Bacteria</taxon>
        <taxon>Bacillati</taxon>
        <taxon>Bacillota</taxon>
        <taxon>Bacilli</taxon>
        <taxon>Bacillales</taxon>
        <taxon>Caryophanaceae</taxon>
        <taxon>Planococcus</taxon>
    </lineage>
</organism>
<dbReference type="Proteomes" id="UP001597273">
    <property type="component" value="Unassembled WGS sequence"/>
</dbReference>
<dbReference type="PANTHER" id="PTHR30576">
    <property type="entry name" value="COLANIC BIOSYNTHESIS UDP-GLUCOSE LIPID CARRIER TRANSFERASE"/>
    <property type="match status" value="1"/>
</dbReference>
<evidence type="ECO:0000256" key="2">
    <source>
        <dbReference type="SAM" id="Phobius"/>
    </source>
</evidence>
<comment type="caution">
    <text evidence="4">The sequence shown here is derived from an EMBL/GenBank/DDBJ whole genome shotgun (WGS) entry which is preliminary data.</text>
</comment>
<proteinExistence type="inferred from homology"/>
<dbReference type="RefSeq" id="WP_204890835.1">
    <property type="nucleotide sequence ID" value="NZ_JBHUFW010000004.1"/>
</dbReference>
<dbReference type="GO" id="GO:0016740">
    <property type="term" value="F:transferase activity"/>
    <property type="evidence" value="ECO:0007669"/>
    <property type="project" value="UniProtKB-KW"/>
</dbReference>
<evidence type="ECO:0000313" key="4">
    <source>
        <dbReference type="EMBL" id="MFD1862117.1"/>
    </source>
</evidence>
<keyword evidence="2" id="KW-0472">Membrane</keyword>
<keyword evidence="2" id="KW-1133">Transmembrane helix</keyword>